<organism evidence="5 6">
    <name type="scientific">Edaphochlamys debaryana</name>
    <dbReference type="NCBI Taxonomy" id="47281"/>
    <lineage>
        <taxon>Eukaryota</taxon>
        <taxon>Viridiplantae</taxon>
        <taxon>Chlorophyta</taxon>
        <taxon>core chlorophytes</taxon>
        <taxon>Chlorophyceae</taxon>
        <taxon>CS clade</taxon>
        <taxon>Chlamydomonadales</taxon>
        <taxon>Chlamydomonadales incertae sedis</taxon>
        <taxon>Edaphochlamys</taxon>
    </lineage>
</organism>
<evidence type="ECO:0000256" key="1">
    <source>
        <dbReference type="PROSITE-ProRule" id="PRU10141"/>
    </source>
</evidence>
<feature type="region of interest" description="Disordered" evidence="2">
    <location>
        <begin position="312"/>
        <end position="351"/>
    </location>
</feature>
<protein>
    <recommendedName>
        <fullName evidence="4">Protein kinase domain-containing protein</fullName>
    </recommendedName>
</protein>
<reference evidence="5" key="1">
    <citation type="journal article" date="2020" name="bioRxiv">
        <title>Comparative genomics of Chlamydomonas.</title>
        <authorList>
            <person name="Craig R.J."/>
            <person name="Hasan A.R."/>
            <person name="Ness R.W."/>
            <person name="Keightley P.D."/>
        </authorList>
    </citation>
    <scope>NUCLEOTIDE SEQUENCE</scope>
    <source>
        <strain evidence="5">CCAP 11/70</strain>
    </source>
</reference>
<dbReference type="PANTHER" id="PTHR44329">
    <property type="entry name" value="SERINE/THREONINE-PROTEIN KINASE TNNI3K-RELATED"/>
    <property type="match status" value="1"/>
</dbReference>
<proteinExistence type="predicted"/>
<evidence type="ECO:0000259" key="4">
    <source>
        <dbReference type="PROSITE" id="PS50011"/>
    </source>
</evidence>
<keyword evidence="1" id="KW-0547">Nucleotide-binding</keyword>
<dbReference type="InterPro" id="IPR000719">
    <property type="entry name" value="Prot_kinase_dom"/>
</dbReference>
<accession>A0A836BTV5</accession>
<feature type="compositionally biased region" description="Polar residues" evidence="2">
    <location>
        <begin position="312"/>
        <end position="321"/>
    </location>
</feature>
<dbReference type="Gene3D" id="1.10.510.10">
    <property type="entry name" value="Transferase(Phosphotransferase) domain 1"/>
    <property type="match status" value="1"/>
</dbReference>
<feature type="region of interest" description="Disordered" evidence="2">
    <location>
        <begin position="160"/>
        <end position="189"/>
    </location>
</feature>
<evidence type="ECO:0000256" key="2">
    <source>
        <dbReference type="SAM" id="MobiDB-lite"/>
    </source>
</evidence>
<dbReference type="PROSITE" id="PS00107">
    <property type="entry name" value="PROTEIN_KINASE_ATP"/>
    <property type="match status" value="1"/>
</dbReference>
<feature type="compositionally biased region" description="Gly residues" evidence="2">
    <location>
        <begin position="180"/>
        <end position="189"/>
    </location>
</feature>
<feature type="transmembrane region" description="Helical" evidence="3">
    <location>
        <begin position="196"/>
        <end position="220"/>
    </location>
</feature>
<dbReference type="EMBL" id="JAEHOE010000078">
    <property type="protein sequence ID" value="KAG2488951.1"/>
    <property type="molecule type" value="Genomic_DNA"/>
</dbReference>
<keyword evidence="1" id="KW-0067">ATP-binding</keyword>
<keyword evidence="3" id="KW-1133">Transmembrane helix</keyword>
<dbReference type="InterPro" id="IPR017441">
    <property type="entry name" value="Protein_kinase_ATP_BS"/>
</dbReference>
<dbReference type="PANTHER" id="PTHR44329:SF214">
    <property type="entry name" value="PROTEIN KINASE DOMAIN-CONTAINING PROTEIN"/>
    <property type="match status" value="1"/>
</dbReference>
<dbReference type="OrthoDB" id="4062651at2759"/>
<feature type="domain" description="Protein kinase" evidence="4">
    <location>
        <begin position="487"/>
        <end position="780"/>
    </location>
</feature>
<feature type="compositionally biased region" description="Gly residues" evidence="2">
    <location>
        <begin position="336"/>
        <end position="347"/>
    </location>
</feature>
<comment type="caution">
    <text evidence="5">The sequence shown here is derived from an EMBL/GenBank/DDBJ whole genome shotgun (WGS) entry which is preliminary data.</text>
</comment>
<dbReference type="PROSITE" id="PS50011">
    <property type="entry name" value="PROTEIN_KINASE_DOM"/>
    <property type="match status" value="1"/>
</dbReference>
<dbReference type="Proteomes" id="UP000612055">
    <property type="component" value="Unassembled WGS sequence"/>
</dbReference>
<dbReference type="CDD" id="cd14014">
    <property type="entry name" value="STKc_PknB_like"/>
    <property type="match status" value="1"/>
</dbReference>
<sequence length="834" mass="85532">MLIGMAPGVSLRFKGLEVANHSDILGPNVRFLRQSPGAAVWFEDCVVRRRAGLPYTAALQNMLAAKRPDDPRRPQNCSMAGRLEYDSTAGPVVFDNAIAMTDYGATVAAESSLAFQGITYGGYAFYALRSFYAVENLVPQSCLDQRPGTECVTLLLDQLDGKHPAAPPPPHAAPASLGPGSAGDGGGGDGTDTQTIVIAVVVPVVCVLAIAVAAAAVWAAHRGRLRGPSPGSAASSPYAKASANGSVGDSDVAAPPQGTDGPGAVAAAAAGQGGAGVGAGAGGGQAGVCVFMGVGEEEGEEGDVWNINNRSPVLNGSSQPTVVGPLTSASGDRATPGGGGGGDGGGDAVHNNQIMPAAALCLAAGHESADRQDPAGPAGPRPAGPRKLQIPGPSPAPAEAQIQIQIQNGGAPTKRPQVAPAATLATKAGPPAAVPTNAAAPTPAHAAERAAGVGAEAGAVRTQVPDVVAELGVLAQELRATVNDSAIRLDAYLGAGSFGTVYRGTWQGLPVAVKTVVFSASQERRRRALQEAALCQSISHPNIIATYTTELQPLGGLPAPASDEADDSGALGPGGEGRSQPLVQDWRLYIVMEYADAGPLAQLYGDKSIWPAPDMVNMVAIVSLARCIARGLAHLHSKRIVHADLNPNNVMLKRDPAEPSGYAVKIGDFGLSVMLPDHHTHLSNLRVGTMFYVCPLTVMKAQIGPFSDIFSLGVVLWELYHGRRAGLTTPEGPRYCSVFPAFLPSCPPAYSKLAMRCLRRTPQKRPSAEEVESRLTDMLLAMQHQLATARTVGEVAVEVVDLASVGQRSATAGNPAAGEQSKPCAAVAISVLEL</sequence>
<name>A0A836BTV5_9CHLO</name>
<evidence type="ECO:0000256" key="3">
    <source>
        <dbReference type="SAM" id="Phobius"/>
    </source>
</evidence>
<dbReference type="Gene3D" id="3.30.200.20">
    <property type="entry name" value="Phosphorylase Kinase, domain 1"/>
    <property type="match status" value="1"/>
</dbReference>
<keyword evidence="6" id="KW-1185">Reference proteome</keyword>
<feature type="binding site" evidence="1">
    <location>
        <position position="514"/>
    </location>
    <ligand>
        <name>ATP</name>
        <dbReference type="ChEBI" id="CHEBI:30616"/>
    </ligand>
</feature>
<feature type="region of interest" description="Disordered" evidence="2">
    <location>
        <begin position="226"/>
        <end position="265"/>
    </location>
</feature>
<evidence type="ECO:0000313" key="5">
    <source>
        <dbReference type="EMBL" id="KAG2488951.1"/>
    </source>
</evidence>
<dbReference type="GO" id="GO:0004674">
    <property type="term" value="F:protein serine/threonine kinase activity"/>
    <property type="evidence" value="ECO:0007669"/>
    <property type="project" value="TreeGrafter"/>
</dbReference>
<dbReference type="AlphaFoldDB" id="A0A836BTV5"/>
<dbReference type="InterPro" id="IPR011009">
    <property type="entry name" value="Kinase-like_dom_sf"/>
</dbReference>
<keyword evidence="3" id="KW-0472">Membrane</keyword>
<feature type="region of interest" description="Disordered" evidence="2">
    <location>
        <begin position="364"/>
        <end position="398"/>
    </location>
</feature>
<dbReference type="SUPFAM" id="SSF56112">
    <property type="entry name" value="Protein kinase-like (PK-like)"/>
    <property type="match status" value="1"/>
</dbReference>
<dbReference type="Pfam" id="PF00069">
    <property type="entry name" value="Pkinase"/>
    <property type="match status" value="1"/>
</dbReference>
<dbReference type="InterPro" id="IPR051681">
    <property type="entry name" value="Ser/Thr_Kinases-Pseudokinases"/>
</dbReference>
<feature type="region of interest" description="Disordered" evidence="2">
    <location>
        <begin position="555"/>
        <end position="579"/>
    </location>
</feature>
<dbReference type="GO" id="GO:0005524">
    <property type="term" value="F:ATP binding"/>
    <property type="evidence" value="ECO:0007669"/>
    <property type="project" value="UniProtKB-UniRule"/>
</dbReference>
<gene>
    <name evidence="5" type="ORF">HYH03_012570</name>
</gene>
<evidence type="ECO:0000313" key="6">
    <source>
        <dbReference type="Proteomes" id="UP000612055"/>
    </source>
</evidence>
<feature type="compositionally biased region" description="Low complexity" evidence="2">
    <location>
        <begin position="228"/>
        <end position="243"/>
    </location>
</feature>
<keyword evidence="3" id="KW-0812">Transmembrane</keyword>